<organism evidence="1 2">
    <name type="scientific">Dermacentor silvarum</name>
    <name type="common">Tick</name>
    <dbReference type="NCBI Taxonomy" id="543639"/>
    <lineage>
        <taxon>Eukaryota</taxon>
        <taxon>Metazoa</taxon>
        <taxon>Ecdysozoa</taxon>
        <taxon>Arthropoda</taxon>
        <taxon>Chelicerata</taxon>
        <taxon>Arachnida</taxon>
        <taxon>Acari</taxon>
        <taxon>Parasitiformes</taxon>
        <taxon>Ixodida</taxon>
        <taxon>Ixodoidea</taxon>
        <taxon>Ixodidae</taxon>
        <taxon>Rhipicephalinae</taxon>
        <taxon>Dermacentor</taxon>
    </lineage>
</organism>
<sequence length="663" mass="74003">MEIATPASPSFPRTPESPSPRLPTTPRRSDSTVCSTPVLIAASLALVFLLLAAFAFFGVAGKSQRASVSNEAICCSRETRALYRQLNFSVSPCHHFYDHVCGSFDEDPDLPVVRTFEYYSESDFYTKPASAAGLAVYSLFQSCLADTQNAHKLGGSTAATYVDVLGAKEAVRAETKQQLLEFLLRMTVKYDIYTHPTLAVYGRGGFPDFLSFTGMDKEGEFLAIALKNPRPRVESVLTDMYDRLRRDCLESINRLLNISVTLQVMEGLEREVDVRYTTAYVISSATLVSHLVPSLTLDHWRAAVRDVSGGDLPAKLYHTNTEATQRTLSVLLDVTRQPATLAFFIFKAVSDLLLNHIRHSSVYRLKSVFRFCRHVISRHPAVSVVAALERNAKGREHDDTFHVMFGEIIKAISVKAAAILVPKDQRNVSAYLKSLKILLPTEIFPARNVPRLSSDYVRNLIALFTSGWGYYSYKQPPGITRNVSRAARLRDIVVINRAAVIPIGVYSALNFNGSADDVAFMSAVGVQLADAIWTDVLLNHVWSAETTRMVASYDTCQTNLGTFLADRFLLFRLTTMSIDTAVEVVRGPQWMVKFPANALWTTSRNRLFYYLLVHHHYCPGRKSAKKDLAKEVEYIASVSQDFLVAFHCRRPKTPTPTCSMTAR</sequence>
<keyword evidence="2" id="KW-1185">Reference proteome</keyword>
<dbReference type="EMBL" id="CM023471">
    <property type="protein sequence ID" value="KAH7967231.1"/>
    <property type="molecule type" value="Genomic_DNA"/>
</dbReference>
<evidence type="ECO:0000313" key="1">
    <source>
        <dbReference type="EMBL" id="KAH7967231.1"/>
    </source>
</evidence>
<protein>
    <submittedName>
        <fullName evidence="1">Uncharacterized protein</fullName>
    </submittedName>
</protein>
<comment type="caution">
    <text evidence="1">The sequence shown here is derived from an EMBL/GenBank/DDBJ whole genome shotgun (WGS) entry which is preliminary data.</text>
</comment>
<accession>A0ACB8DH89</accession>
<name>A0ACB8DH89_DERSI</name>
<evidence type="ECO:0000313" key="2">
    <source>
        <dbReference type="Proteomes" id="UP000821865"/>
    </source>
</evidence>
<gene>
    <name evidence="1" type="ORF">HPB49_023659</name>
</gene>
<reference evidence="1" key="1">
    <citation type="submission" date="2020-05" db="EMBL/GenBank/DDBJ databases">
        <title>Large-scale comparative analyses of tick genomes elucidate their genetic diversity and vector capacities.</title>
        <authorList>
            <person name="Jia N."/>
            <person name="Wang J."/>
            <person name="Shi W."/>
            <person name="Du L."/>
            <person name="Sun Y."/>
            <person name="Zhan W."/>
            <person name="Jiang J."/>
            <person name="Wang Q."/>
            <person name="Zhang B."/>
            <person name="Ji P."/>
            <person name="Sakyi L.B."/>
            <person name="Cui X."/>
            <person name="Yuan T."/>
            <person name="Jiang B."/>
            <person name="Yang W."/>
            <person name="Lam T.T.-Y."/>
            <person name="Chang Q."/>
            <person name="Ding S."/>
            <person name="Wang X."/>
            <person name="Zhu J."/>
            <person name="Ruan X."/>
            <person name="Zhao L."/>
            <person name="Wei J."/>
            <person name="Que T."/>
            <person name="Du C."/>
            <person name="Cheng J."/>
            <person name="Dai P."/>
            <person name="Han X."/>
            <person name="Huang E."/>
            <person name="Gao Y."/>
            <person name="Liu J."/>
            <person name="Shao H."/>
            <person name="Ye R."/>
            <person name="Li L."/>
            <person name="Wei W."/>
            <person name="Wang X."/>
            <person name="Wang C."/>
            <person name="Yang T."/>
            <person name="Huo Q."/>
            <person name="Li W."/>
            <person name="Guo W."/>
            <person name="Chen H."/>
            <person name="Zhou L."/>
            <person name="Ni X."/>
            <person name="Tian J."/>
            <person name="Zhou Y."/>
            <person name="Sheng Y."/>
            <person name="Liu T."/>
            <person name="Pan Y."/>
            <person name="Xia L."/>
            <person name="Li J."/>
            <person name="Zhao F."/>
            <person name="Cao W."/>
        </authorList>
    </citation>
    <scope>NUCLEOTIDE SEQUENCE</scope>
    <source>
        <strain evidence="1">Dsil-2018</strain>
    </source>
</reference>
<dbReference type="Proteomes" id="UP000821865">
    <property type="component" value="Chromosome 2"/>
</dbReference>
<proteinExistence type="predicted"/>